<dbReference type="EMBL" id="BQNB010014058">
    <property type="protein sequence ID" value="GJT23483.1"/>
    <property type="molecule type" value="Genomic_DNA"/>
</dbReference>
<dbReference type="Gene3D" id="3.30.420.10">
    <property type="entry name" value="Ribonuclease H-like superfamily/Ribonuclease H"/>
    <property type="match status" value="1"/>
</dbReference>
<dbReference type="SUPFAM" id="SSF56672">
    <property type="entry name" value="DNA/RNA polymerases"/>
    <property type="match status" value="1"/>
</dbReference>
<keyword evidence="8" id="KW-0808">Transferase</keyword>
<dbReference type="SUPFAM" id="SSF53098">
    <property type="entry name" value="Ribonuclease H-like"/>
    <property type="match status" value="1"/>
</dbReference>
<dbReference type="InterPro" id="IPR041577">
    <property type="entry name" value="RT_RNaseH_2"/>
</dbReference>
<keyword evidence="8" id="KW-0239">DNA-directed DNA polymerase</keyword>
<evidence type="ECO:0000256" key="4">
    <source>
        <dbReference type="ARBA" id="ARBA00022801"/>
    </source>
</evidence>
<dbReference type="PANTHER" id="PTHR37984:SF15">
    <property type="entry name" value="INTEGRASE CATALYTIC DOMAIN-CONTAINING PROTEIN"/>
    <property type="match status" value="1"/>
</dbReference>
<dbReference type="Pfam" id="PF17919">
    <property type="entry name" value="RT_RNaseH_2"/>
    <property type="match status" value="1"/>
</dbReference>
<dbReference type="PANTHER" id="PTHR37984">
    <property type="entry name" value="PROTEIN CBG26694"/>
    <property type="match status" value="1"/>
</dbReference>
<dbReference type="InterPro" id="IPR043502">
    <property type="entry name" value="DNA/RNA_pol_sf"/>
</dbReference>
<keyword evidence="1" id="KW-0645">Protease</keyword>
<evidence type="ECO:0000256" key="11">
    <source>
        <dbReference type="SAM" id="Coils"/>
    </source>
</evidence>
<evidence type="ECO:0000256" key="7">
    <source>
        <dbReference type="ARBA" id="ARBA00022918"/>
    </source>
</evidence>
<reference evidence="14" key="1">
    <citation type="journal article" date="2022" name="Int. J. Mol. Sci.">
        <title>Draft Genome of Tanacetum Coccineum: Genomic Comparison of Closely Related Tanacetum-Family Plants.</title>
        <authorList>
            <person name="Yamashiro T."/>
            <person name="Shiraishi A."/>
            <person name="Nakayama K."/>
            <person name="Satake H."/>
        </authorList>
    </citation>
    <scope>NUCLEOTIDE SEQUENCE</scope>
</reference>
<dbReference type="Proteomes" id="UP001151760">
    <property type="component" value="Unassembled WGS sequence"/>
</dbReference>
<keyword evidence="9" id="KW-0238">DNA-binding</keyword>
<keyword evidence="7 14" id="KW-0695">RNA-directed DNA polymerase</keyword>
<feature type="region of interest" description="Disordered" evidence="12">
    <location>
        <begin position="25"/>
        <end position="59"/>
    </location>
</feature>
<dbReference type="PROSITE" id="PS50994">
    <property type="entry name" value="INTEGRASE"/>
    <property type="match status" value="1"/>
</dbReference>
<evidence type="ECO:0000256" key="8">
    <source>
        <dbReference type="ARBA" id="ARBA00022932"/>
    </source>
</evidence>
<protein>
    <submittedName>
        <fullName evidence="14">Reverse transcriptase domain-containing protein</fullName>
    </submittedName>
</protein>
<feature type="compositionally biased region" description="Basic and acidic residues" evidence="12">
    <location>
        <begin position="32"/>
        <end position="55"/>
    </location>
</feature>
<feature type="domain" description="Integrase catalytic" evidence="13">
    <location>
        <begin position="548"/>
        <end position="646"/>
    </location>
</feature>
<evidence type="ECO:0000256" key="9">
    <source>
        <dbReference type="ARBA" id="ARBA00023125"/>
    </source>
</evidence>
<keyword evidence="4" id="KW-0378">Hydrolase</keyword>
<keyword evidence="8" id="KW-0548">Nucleotidyltransferase</keyword>
<feature type="coiled-coil region" evidence="11">
    <location>
        <begin position="667"/>
        <end position="694"/>
    </location>
</feature>
<evidence type="ECO:0000256" key="6">
    <source>
        <dbReference type="ARBA" id="ARBA00022908"/>
    </source>
</evidence>
<keyword evidence="3" id="KW-0064">Aspartyl protease</keyword>
<evidence type="ECO:0000256" key="1">
    <source>
        <dbReference type="ARBA" id="ARBA00022670"/>
    </source>
</evidence>
<keyword evidence="11" id="KW-0175">Coiled coil</keyword>
<dbReference type="Pfam" id="PF24626">
    <property type="entry name" value="SH3_Tf2-1"/>
    <property type="match status" value="1"/>
</dbReference>
<evidence type="ECO:0000256" key="10">
    <source>
        <dbReference type="ARBA" id="ARBA00023172"/>
    </source>
</evidence>
<dbReference type="GO" id="GO:0003964">
    <property type="term" value="F:RNA-directed DNA polymerase activity"/>
    <property type="evidence" value="ECO:0007669"/>
    <property type="project" value="UniProtKB-KW"/>
</dbReference>
<name>A0ABQ5CA33_9ASTR</name>
<dbReference type="Gene3D" id="3.10.10.10">
    <property type="entry name" value="HIV Type 1 Reverse Transcriptase, subunit A, domain 1"/>
    <property type="match status" value="1"/>
</dbReference>
<dbReference type="InterPro" id="IPR012337">
    <property type="entry name" value="RNaseH-like_sf"/>
</dbReference>
<evidence type="ECO:0000313" key="15">
    <source>
        <dbReference type="Proteomes" id="UP001151760"/>
    </source>
</evidence>
<dbReference type="InterPro" id="IPR041588">
    <property type="entry name" value="Integrase_H2C2"/>
</dbReference>
<accession>A0ABQ5CA33</accession>
<keyword evidence="10" id="KW-0233">DNA recombination</keyword>
<sequence>MVAVTKPMTIQKAVPIAGTLTDEAIRNGSIKKNPEKRGNGGEPIKDRNRMYDNKRTRTGNSFDITINPVRGENTGHLTKYCRVVPRYVNPLNARNLKAARGACFECGAIDGGQGRRNNGNQARRRAFMLGAEEAHQDSNIVTGFSYEIKIASGQLVEFDKVIKGCKLEIDGHVFDINLLPFGSRSFDVIIGLPPVREIEFWIELVSGAIRSRNLHIDWHLLKWRSCRDNSKNSRTKTAFRTRYGHFEFTVMPIGLINAPVTREEHEVHLGLVLELLKEEKLYGIHVDPSKIKAIKNWEAPKTPSEVRSFLRLGEEQERAFQTLKDKLCTAPVLALPDGQEDFVVYCDTSGLGLGCVLMQRGKVIAYASRQLKIYEKNYTTHHLELGAVMFALKIWRHYLYGTKSANVVADALSRKERIKPKRIRSMNKTLQLSIKDKILVAQEEASDEPTKMQRGMDEPMEHRSDGALDWYWWPRMKKVIDVYVSRCLTCLKVKAEHQRSSSLLQQPEIPEWKWERIAMDFVTKLPRTSSGHDIIWVIVDRLTKSAHFLPMREDYKMDRLARLYLNEILARYEALGTKLDMSTAYHPQTNGQSERTIQTLEDILRACILDFGGSWDVHLPLVEFLYNNSYHSSVRCAPFEALYGRKCHSPIMWAEVGEGQLIGHELVQETTEKISQIKDRLKAARDRQKSYADKRRKPLEFSVGEYVLLKVPPWKGMVRFGKKGKLATRFVGPFEITDWIGPVAYRLRLHEELNGVHDTFHVSNLKKCLADPTLQVPLDEIQVDAKSNFVEGPVEILEREFKKLKRSRIAIVKVRWNSKRGPEFTWESEDQMRLMYPHLFMWKPKTRDRFSDRLSSRLFRPHLG</sequence>
<evidence type="ECO:0000256" key="12">
    <source>
        <dbReference type="SAM" id="MobiDB-lite"/>
    </source>
</evidence>
<dbReference type="InterPro" id="IPR036397">
    <property type="entry name" value="RNaseH_sf"/>
</dbReference>
<keyword evidence="15" id="KW-1185">Reference proteome</keyword>
<evidence type="ECO:0000259" key="13">
    <source>
        <dbReference type="PROSITE" id="PS50994"/>
    </source>
</evidence>
<evidence type="ECO:0000256" key="2">
    <source>
        <dbReference type="ARBA" id="ARBA00022723"/>
    </source>
</evidence>
<dbReference type="Pfam" id="PF17921">
    <property type="entry name" value="Integrase_H2C2"/>
    <property type="match status" value="1"/>
</dbReference>
<evidence type="ECO:0000313" key="14">
    <source>
        <dbReference type="EMBL" id="GJT23483.1"/>
    </source>
</evidence>
<reference evidence="14" key="2">
    <citation type="submission" date="2022-01" db="EMBL/GenBank/DDBJ databases">
        <authorList>
            <person name="Yamashiro T."/>
            <person name="Shiraishi A."/>
            <person name="Satake H."/>
            <person name="Nakayama K."/>
        </authorList>
    </citation>
    <scope>NUCLEOTIDE SEQUENCE</scope>
</reference>
<evidence type="ECO:0000256" key="3">
    <source>
        <dbReference type="ARBA" id="ARBA00022750"/>
    </source>
</evidence>
<keyword evidence="2" id="KW-0479">Metal-binding</keyword>
<organism evidence="14 15">
    <name type="scientific">Tanacetum coccineum</name>
    <dbReference type="NCBI Taxonomy" id="301880"/>
    <lineage>
        <taxon>Eukaryota</taxon>
        <taxon>Viridiplantae</taxon>
        <taxon>Streptophyta</taxon>
        <taxon>Embryophyta</taxon>
        <taxon>Tracheophyta</taxon>
        <taxon>Spermatophyta</taxon>
        <taxon>Magnoliopsida</taxon>
        <taxon>eudicotyledons</taxon>
        <taxon>Gunneridae</taxon>
        <taxon>Pentapetalae</taxon>
        <taxon>asterids</taxon>
        <taxon>campanulids</taxon>
        <taxon>Asterales</taxon>
        <taxon>Asteraceae</taxon>
        <taxon>Asteroideae</taxon>
        <taxon>Anthemideae</taxon>
        <taxon>Anthemidinae</taxon>
        <taxon>Tanacetum</taxon>
    </lineage>
</organism>
<keyword evidence="6" id="KW-0229">DNA integration</keyword>
<keyword evidence="5" id="KW-0460">Magnesium</keyword>
<dbReference type="InterPro" id="IPR050951">
    <property type="entry name" value="Retrovirus_Pol_polyprotein"/>
</dbReference>
<proteinExistence type="predicted"/>
<evidence type="ECO:0000256" key="5">
    <source>
        <dbReference type="ARBA" id="ARBA00022842"/>
    </source>
</evidence>
<gene>
    <name evidence="14" type="ORF">Tco_0893420</name>
</gene>
<dbReference type="InterPro" id="IPR056924">
    <property type="entry name" value="SH3_Tf2-1"/>
</dbReference>
<dbReference type="InterPro" id="IPR001584">
    <property type="entry name" value="Integrase_cat-core"/>
</dbReference>
<comment type="caution">
    <text evidence="14">The sequence shown here is derived from an EMBL/GenBank/DDBJ whole genome shotgun (WGS) entry which is preliminary data.</text>
</comment>